<reference evidence="6 7" key="2">
    <citation type="submission" date="2018-07" db="EMBL/GenBank/DDBJ databases">
        <title>Genome sequencing of oomycete isolates from Chile give support for New Zealand origin for Phytophthora kernoviae and make available the first Nothophytophthora sp. genome.</title>
        <authorList>
            <person name="Studholme D.J."/>
            <person name="Sanfuentes E."/>
            <person name="Panda P."/>
            <person name="Hill R."/>
            <person name="Sambles C."/>
            <person name="Grant M."/>
            <person name="Williams N.M."/>
            <person name="Mcdougal R.L."/>
        </authorList>
    </citation>
    <scope>NUCLEOTIDE SEQUENCE [LARGE SCALE GENOMIC DNA]</scope>
    <source>
        <strain evidence="4">Chile2</strain>
        <strain evidence="5">Chile4</strain>
    </source>
</reference>
<keyword evidence="6" id="KW-1185">Reference proteome</keyword>
<dbReference type="Proteomes" id="UP000285883">
    <property type="component" value="Unassembled WGS sequence"/>
</dbReference>
<dbReference type="EMBL" id="MBDN02000121">
    <property type="protein sequence ID" value="RLN80071.1"/>
    <property type="molecule type" value="Genomic_DNA"/>
</dbReference>
<evidence type="ECO:0000313" key="5">
    <source>
        <dbReference type="EMBL" id="RLN80071.1"/>
    </source>
</evidence>
<gene>
    <name evidence="4" type="ORF">BBI17_004875</name>
    <name evidence="5" type="ORF">BBO99_00004776</name>
    <name evidence="2" type="ORF">JM16_004489</name>
    <name evidence="3" type="ORF">JM18_005388</name>
</gene>
<feature type="region of interest" description="Disordered" evidence="1">
    <location>
        <begin position="100"/>
        <end position="124"/>
    </location>
</feature>
<sequence>MQIRMSEFGVSIAQGVNDNLVSNGYVNIAPGESHQWGKMSLSLWQQGTCVRTTIMDETTVKTETLYMRPIFSGATDNSNIDHEIQFWIDKFGLETTDITGTTDQQSRKHHHKGAEDDDSDDVSDDETIYFYSNGTVGYGGEQTVAAHKWKQH</sequence>
<dbReference type="AlphaFoldDB" id="A0A3R7GX46"/>
<comment type="caution">
    <text evidence="5">The sequence shown here is derived from an EMBL/GenBank/DDBJ whole genome shotgun (WGS) entry which is preliminary data.</text>
</comment>
<reference evidence="2" key="1">
    <citation type="journal article" date="2015" name="Genom Data">
        <title>Genome sequences of six Phytophthora species associated with forests in New Zealand.</title>
        <authorList>
            <person name="Studholme D.J."/>
            <person name="McDougal R.L."/>
            <person name="Sambles C."/>
            <person name="Hansen E."/>
            <person name="Hardy G."/>
            <person name="Grant M."/>
            <person name="Ganley R.J."/>
            <person name="Williams N.M."/>
        </authorList>
    </citation>
    <scope>NUCLEOTIDE SEQUENCE</scope>
    <source>
        <strain evidence="2">NZFS 2646</strain>
        <strain evidence="3">NZFS 3630</strain>
    </source>
</reference>
<evidence type="ECO:0000313" key="4">
    <source>
        <dbReference type="EMBL" id="RLN10879.1"/>
    </source>
</evidence>
<dbReference type="EMBL" id="MAYM02001763">
    <property type="protein sequence ID" value="RLN10879.1"/>
    <property type="molecule type" value="Genomic_DNA"/>
</dbReference>
<protein>
    <submittedName>
        <fullName evidence="5">Uncharacterized protein</fullName>
    </submittedName>
</protein>
<reference evidence="2" key="3">
    <citation type="submission" date="2020-06" db="EMBL/GenBank/DDBJ databases">
        <authorList>
            <person name="Studholme D.J."/>
        </authorList>
    </citation>
    <scope>NUCLEOTIDE SEQUENCE</scope>
    <source>
        <strain evidence="2">NZFS 2646</strain>
        <strain evidence="3">NZFS 3630</strain>
    </source>
</reference>
<dbReference type="Proteomes" id="UP000785171">
    <property type="component" value="Unassembled WGS sequence"/>
</dbReference>
<feature type="compositionally biased region" description="Acidic residues" evidence="1">
    <location>
        <begin position="115"/>
        <end position="124"/>
    </location>
</feature>
<evidence type="ECO:0000256" key="1">
    <source>
        <dbReference type="SAM" id="MobiDB-lite"/>
    </source>
</evidence>
<evidence type="ECO:0000313" key="6">
    <source>
        <dbReference type="Proteomes" id="UP000285624"/>
    </source>
</evidence>
<dbReference type="EMBL" id="JPWU03000155">
    <property type="protein sequence ID" value="KAG2524416.1"/>
    <property type="molecule type" value="Genomic_DNA"/>
</dbReference>
<evidence type="ECO:0000313" key="7">
    <source>
        <dbReference type="Proteomes" id="UP000285883"/>
    </source>
</evidence>
<proteinExistence type="predicted"/>
<dbReference type="EMBL" id="JPWV03000158">
    <property type="protein sequence ID" value="KAG2522779.1"/>
    <property type="molecule type" value="Genomic_DNA"/>
</dbReference>
<dbReference type="Proteomes" id="UP000285624">
    <property type="component" value="Unassembled WGS sequence"/>
</dbReference>
<organism evidence="5 6">
    <name type="scientific">Phytophthora kernoviae</name>
    <dbReference type="NCBI Taxonomy" id="325452"/>
    <lineage>
        <taxon>Eukaryota</taxon>
        <taxon>Sar</taxon>
        <taxon>Stramenopiles</taxon>
        <taxon>Oomycota</taxon>
        <taxon>Peronosporomycetes</taxon>
        <taxon>Peronosporales</taxon>
        <taxon>Peronosporaceae</taxon>
        <taxon>Phytophthora</taxon>
    </lineage>
</organism>
<evidence type="ECO:0000313" key="2">
    <source>
        <dbReference type="EMBL" id="KAG2522779.1"/>
    </source>
</evidence>
<evidence type="ECO:0000313" key="3">
    <source>
        <dbReference type="EMBL" id="KAG2524416.1"/>
    </source>
</evidence>
<accession>A0A3R7GX46</accession>
<dbReference type="Proteomes" id="UP000792063">
    <property type="component" value="Unassembled WGS sequence"/>
</dbReference>
<name>A0A3R7GX46_9STRA</name>